<gene>
    <name evidence="2" type="ORF">BN1049_01635</name>
</gene>
<keyword evidence="1" id="KW-0472">Membrane</keyword>
<feature type="transmembrane region" description="Helical" evidence="1">
    <location>
        <begin position="12"/>
        <end position="36"/>
    </location>
</feature>
<keyword evidence="1" id="KW-0812">Transmembrane</keyword>
<name>A0A078MB14_9PSED</name>
<sequence length="41" mass="4713">MQLKDLYKPVRILSFVVLALMVVSSLYAFTMTILHWTGINV</sequence>
<reference evidence="2" key="1">
    <citation type="submission" date="2014-07" db="EMBL/GenBank/DDBJ databases">
        <authorList>
            <person name="Urmite Genomes Urmite Genomes"/>
        </authorList>
    </citation>
    <scope>NUCLEOTIDE SEQUENCE</scope>
    <source>
        <strain evidence="2">12M76_air</strain>
    </source>
</reference>
<dbReference type="RefSeq" id="WP_275425470.1">
    <property type="nucleotide sequence ID" value="NZ_LK391969.1"/>
</dbReference>
<proteinExistence type="predicted"/>
<dbReference type="EMBL" id="LM997413">
    <property type="protein sequence ID" value="CEA04593.1"/>
    <property type="molecule type" value="Genomic_DNA"/>
</dbReference>
<keyword evidence="1" id="KW-1133">Transmembrane helix</keyword>
<accession>A0A078MB14</accession>
<protein>
    <submittedName>
        <fullName evidence="2">Uncharacterized protein</fullName>
    </submittedName>
</protein>
<dbReference type="PATRIC" id="fig|1461581.3.peg.1613"/>
<dbReference type="EMBL" id="LK391969">
    <property type="protein sequence ID" value="CEF26702.1"/>
    <property type="molecule type" value="Genomic_DNA"/>
</dbReference>
<evidence type="ECO:0000256" key="1">
    <source>
        <dbReference type="SAM" id="Phobius"/>
    </source>
</evidence>
<organism evidence="2">
    <name type="scientific">Pseudomonas saudimassiliensis</name>
    <dbReference type="NCBI Taxonomy" id="1461581"/>
    <lineage>
        <taxon>Bacteria</taxon>
        <taxon>Pseudomonadati</taxon>
        <taxon>Pseudomonadota</taxon>
        <taxon>Gammaproteobacteria</taxon>
        <taxon>Pseudomonadales</taxon>
        <taxon>Pseudomonadaceae</taxon>
        <taxon>Pseudomonas</taxon>
    </lineage>
</organism>
<evidence type="ECO:0000313" key="2">
    <source>
        <dbReference type="EMBL" id="CEA04593.1"/>
    </source>
</evidence>
<dbReference type="AlphaFoldDB" id="A0A078MB14"/>